<evidence type="ECO:0000313" key="2">
    <source>
        <dbReference type="EMBL" id="KAK6642977.1"/>
    </source>
</evidence>
<accession>A0AAN8SB06</accession>
<gene>
    <name evidence="2" type="ORF">RUM43_004480</name>
</gene>
<evidence type="ECO:0000313" key="3">
    <source>
        <dbReference type="Proteomes" id="UP001372834"/>
    </source>
</evidence>
<sequence>IITRLSRPEEKLRNRGHQSPLEERKSNQKTLHKAFLLIEEVKKKRDSQFCPFPRPQSLSLDH</sequence>
<feature type="compositionally biased region" description="Basic and acidic residues" evidence="1">
    <location>
        <begin position="1"/>
        <end position="13"/>
    </location>
</feature>
<protein>
    <submittedName>
        <fullName evidence="2">Uncharacterized protein</fullName>
    </submittedName>
</protein>
<dbReference type="AlphaFoldDB" id="A0AAN8SB06"/>
<evidence type="ECO:0000256" key="1">
    <source>
        <dbReference type="SAM" id="MobiDB-lite"/>
    </source>
</evidence>
<dbReference type="EMBL" id="JAWJWE010000002">
    <property type="protein sequence ID" value="KAK6642977.1"/>
    <property type="molecule type" value="Genomic_DNA"/>
</dbReference>
<comment type="caution">
    <text evidence="2">The sequence shown here is derived from an EMBL/GenBank/DDBJ whole genome shotgun (WGS) entry which is preliminary data.</text>
</comment>
<proteinExistence type="predicted"/>
<feature type="region of interest" description="Disordered" evidence="1">
    <location>
        <begin position="1"/>
        <end position="28"/>
    </location>
</feature>
<reference evidence="2 3" key="1">
    <citation type="submission" date="2023-10" db="EMBL/GenBank/DDBJ databases">
        <title>Genomes of two closely related lineages of the louse Polyplax serrata with different host specificities.</title>
        <authorList>
            <person name="Martinu J."/>
            <person name="Tarabai H."/>
            <person name="Stefka J."/>
            <person name="Hypsa V."/>
        </authorList>
    </citation>
    <scope>NUCLEOTIDE SEQUENCE [LARGE SCALE GENOMIC DNA]</scope>
    <source>
        <strain evidence="2">HR10_N</strain>
    </source>
</reference>
<feature type="non-terminal residue" evidence="2">
    <location>
        <position position="1"/>
    </location>
</feature>
<dbReference type="Proteomes" id="UP001372834">
    <property type="component" value="Unassembled WGS sequence"/>
</dbReference>
<organism evidence="2 3">
    <name type="scientific">Polyplax serrata</name>
    <name type="common">Common mouse louse</name>
    <dbReference type="NCBI Taxonomy" id="468196"/>
    <lineage>
        <taxon>Eukaryota</taxon>
        <taxon>Metazoa</taxon>
        <taxon>Ecdysozoa</taxon>
        <taxon>Arthropoda</taxon>
        <taxon>Hexapoda</taxon>
        <taxon>Insecta</taxon>
        <taxon>Pterygota</taxon>
        <taxon>Neoptera</taxon>
        <taxon>Paraneoptera</taxon>
        <taxon>Psocodea</taxon>
        <taxon>Troctomorpha</taxon>
        <taxon>Phthiraptera</taxon>
        <taxon>Anoplura</taxon>
        <taxon>Polyplacidae</taxon>
        <taxon>Polyplax</taxon>
    </lineage>
</organism>
<name>A0AAN8SB06_POLSC</name>